<accession>A0A6C0DT78</accession>
<reference evidence="1" key="1">
    <citation type="journal article" date="2020" name="Nature">
        <title>Giant virus diversity and host interactions through global metagenomics.</title>
        <authorList>
            <person name="Schulz F."/>
            <person name="Roux S."/>
            <person name="Paez-Espino D."/>
            <person name="Jungbluth S."/>
            <person name="Walsh D.A."/>
            <person name="Denef V.J."/>
            <person name="McMahon K.D."/>
            <person name="Konstantinidis K.T."/>
            <person name="Eloe-Fadrosh E.A."/>
            <person name="Kyrpides N.C."/>
            <person name="Woyke T."/>
        </authorList>
    </citation>
    <scope>NUCLEOTIDE SEQUENCE</scope>
    <source>
        <strain evidence="1">GVMAG-M-3300023174-5</strain>
    </source>
</reference>
<proteinExistence type="predicted"/>
<dbReference type="AlphaFoldDB" id="A0A6C0DT78"/>
<protein>
    <submittedName>
        <fullName evidence="1">Uncharacterized protein</fullName>
    </submittedName>
</protein>
<dbReference type="EMBL" id="MN739669">
    <property type="protein sequence ID" value="QHT19804.1"/>
    <property type="molecule type" value="Genomic_DNA"/>
</dbReference>
<evidence type="ECO:0000313" key="1">
    <source>
        <dbReference type="EMBL" id="QHT19804.1"/>
    </source>
</evidence>
<organism evidence="1">
    <name type="scientific">viral metagenome</name>
    <dbReference type="NCBI Taxonomy" id="1070528"/>
    <lineage>
        <taxon>unclassified sequences</taxon>
        <taxon>metagenomes</taxon>
        <taxon>organismal metagenomes</taxon>
    </lineage>
</organism>
<sequence>MQLLEKVAQNAKAQNKKNIIYTFNNNIFVQLF</sequence>
<name>A0A6C0DT78_9ZZZZ</name>